<dbReference type="Gene3D" id="1.20.900.10">
    <property type="entry name" value="Dbl homology (DH) domain"/>
    <property type="match status" value="1"/>
</dbReference>
<comment type="caution">
    <text evidence="3">The sequence shown here is derived from an EMBL/GenBank/DDBJ whole genome shotgun (WGS) entry which is preliminary data.</text>
</comment>
<evidence type="ECO:0000256" key="1">
    <source>
        <dbReference type="ARBA" id="ARBA00022658"/>
    </source>
</evidence>
<proteinExistence type="predicted"/>
<dbReference type="PANTHER" id="PTHR22826">
    <property type="entry name" value="RHO GUANINE EXCHANGE FACTOR-RELATED"/>
    <property type="match status" value="1"/>
</dbReference>
<dbReference type="EMBL" id="JADBJN010000004">
    <property type="protein sequence ID" value="KAG5666871.1"/>
    <property type="molecule type" value="Genomic_DNA"/>
</dbReference>
<dbReference type="Pfam" id="PF00621">
    <property type="entry name" value="RhoGEF"/>
    <property type="match status" value="1"/>
</dbReference>
<sequence length="275" mass="31735">MNFLPKLLECNDVEQIAELFTSYVTKDHFYGYIIYAINRKRSELSCNLHVQYWKQIQNDCGDRLGINSFLLQPIQRLPRYQLLLNEIIKDLSKDLENTNKLLPHVVLLKKNIQRLLDTVNESMSINDIRNCFEKAKANSKLFAKKRGCKEVEFHSDLNTVVLLENCNYRNVDGFCAAEKKRNAFNSIRRTSSVKIRSIPDSVRSSILSNLSNQSNISIGSSFRSSTSSGKAAAQQSQGHQCGIFEMQLVILLFITKKSLNFKRNFVIYKEFLKYK</sequence>
<evidence type="ECO:0000313" key="4">
    <source>
        <dbReference type="Proteomes" id="UP001107558"/>
    </source>
</evidence>
<dbReference type="GO" id="GO:0005085">
    <property type="term" value="F:guanyl-nucleotide exchange factor activity"/>
    <property type="evidence" value="ECO:0007669"/>
    <property type="project" value="UniProtKB-KW"/>
</dbReference>
<accession>A0A9J6BB12</accession>
<dbReference type="PROSITE" id="PS50010">
    <property type="entry name" value="DH_2"/>
    <property type="match status" value="1"/>
</dbReference>
<dbReference type="InterPro" id="IPR051336">
    <property type="entry name" value="RhoGEF_Guanine_NuclExch_SF"/>
</dbReference>
<keyword evidence="1" id="KW-0344">Guanine-nucleotide releasing factor</keyword>
<name>A0A9J6BB12_POLVA</name>
<feature type="domain" description="DH" evidence="2">
    <location>
        <begin position="1"/>
        <end position="122"/>
    </location>
</feature>
<dbReference type="InterPro" id="IPR000219">
    <property type="entry name" value="DH_dom"/>
</dbReference>
<dbReference type="OrthoDB" id="6152532at2759"/>
<evidence type="ECO:0000259" key="2">
    <source>
        <dbReference type="PROSITE" id="PS50010"/>
    </source>
</evidence>
<evidence type="ECO:0000313" key="3">
    <source>
        <dbReference type="EMBL" id="KAG5666871.1"/>
    </source>
</evidence>
<reference evidence="3" key="1">
    <citation type="submission" date="2021-03" db="EMBL/GenBank/DDBJ databases">
        <title>Chromosome level genome of the anhydrobiotic midge Polypedilum vanderplanki.</title>
        <authorList>
            <person name="Yoshida Y."/>
            <person name="Kikawada T."/>
            <person name="Gusev O."/>
        </authorList>
    </citation>
    <scope>NUCLEOTIDE SEQUENCE</scope>
    <source>
        <strain evidence="3">NIAS01</strain>
        <tissue evidence="3">Whole body or cell culture</tissue>
    </source>
</reference>
<dbReference type="PANTHER" id="PTHR22826:SF209">
    <property type="entry name" value="DH DOMAIN-CONTAINING PROTEIN"/>
    <property type="match status" value="1"/>
</dbReference>
<dbReference type="Proteomes" id="UP001107558">
    <property type="component" value="Chromosome 4"/>
</dbReference>
<keyword evidence="4" id="KW-1185">Reference proteome</keyword>
<protein>
    <recommendedName>
        <fullName evidence="2">DH domain-containing protein</fullName>
    </recommendedName>
</protein>
<dbReference type="AlphaFoldDB" id="A0A9J6BB12"/>
<gene>
    <name evidence="3" type="ORF">PVAND_014879</name>
</gene>
<dbReference type="SUPFAM" id="SSF48065">
    <property type="entry name" value="DBL homology domain (DH-domain)"/>
    <property type="match status" value="1"/>
</dbReference>
<organism evidence="3 4">
    <name type="scientific">Polypedilum vanderplanki</name>
    <name type="common">Sleeping chironomid midge</name>
    <dbReference type="NCBI Taxonomy" id="319348"/>
    <lineage>
        <taxon>Eukaryota</taxon>
        <taxon>Metazoa</taxon>
        <taxon>Ecdysozoa</taxon>
        <taxon>Arthropoda</taxon>
        <taxon>Hexapoda</taxon>
        <taxon>Insecta</taxon>
        <taxon>Pterygota</taxon>
        <taxon>Neoptera</taxon>
        <taxon>Endopterygota</taxon>
        <taxon>Diptera</taxon>
        <taxon>Nematocera</taxon>
        <taxon>Chironomoidea</taxon>
        <taxon>Chironomidae</taxon>
        <taxon>Chironominae</taxon>
        <taxon>Polypedilum</taxon>
        <taxon>Polypedilum</taxon>
    </lineage>
</organism>
<dbReference type="GO" id="GO:0005737">
    <property type="term" value="C:cytoplasm"/>
    <property type="evidence" value="ECO:0007669"/>
    <property type="project" value="TreeGrafter"/>
</dbReference>
<dbReference type="InterPro" id="IPR035899">
    <property type="entry name" value="DBL_dom_sf"/>
</dbReference>